<evidence type="ECO:0000313" key="5">
    <source>
        <dbReference type="Proteomes" id="UP001432011"/>
    </source>
</evidence>
<dbReference type="PANTHER" id="PTHR36834">
    <property type="entry name" value="MEMBRANE PROTEIN-RELATED"/>
    <property type="match status" value="1"/>
</dbReference>
<evidence type="ECO:0000256" key="2">
    <source>
        <dbReference type="SAM" id="Phobius"/>
    </source>
</evidence>
<dbReference type="EMBL" id="CP108085">
    <property type="protein sequence ID" value="WUP73553.1"/>
    <property type="molecule type" value="Genomic_DNA"/>
</dbReference>
<feature type="domain" description="VanZ-like" evidence="3">
    <location>
        <begin position="39"/>
        <end position="171"/>
    </location>
</feature>
<keyword evidence="2" id="KW-0812">Transmembrane</keyword>
<evidence type="ECO:0000259" key="3">
    <source>
        <dbReference type="Pfam" id="PF04892"/>
    </source>
</evidence>
<reference evidence="4" key="1">
    <citation type="submission" date="2022-10" db="EMBL/GenBank/DDBJ databases">
        <title>The complete genomes of actinobacterial strains from the NBC collection.</title>
        <authorList>
            <person name="Joergensen T.S."/>
            <person name="Alvarez Arevalo M."/>
            <person name="Sterndorff E.B."/>
            <person name="Faurdal D."/>
            <person name="Vuksanovic O."/>
            <person name="Mourched A.-S."/>
            <person name="Charusanti P."/>
            <person name="Shaw S."/>
            <person name="Blin K."/>
            <person name="Weber T."/>
        </authorList>
    </citation>
    <scope>NUCLEOTIDE SEQUENCE</scope>
    <source>
        <strain evidence="4">NBC_00254</strain>
    </source>
</reference>
<feature type="compositionally biased region" description="Low complexity" evidence="1">
    <location>
        <begin position="196"/>
        <end position="205"/>
    </location>
</feature>
<dbReference type="InterPro" id="IPR006976">
    <property type="entry name" value="VanZ-like"/>
</dbReference>
<evidence type="ECO:0000313" key="4">
    <source>
        <dbReference type="EMBL" id="WUP73553.1"/>
    </source>
</evidence>
<dbReference type="RefSeq" id="WP_142652095.1">
    <property type="nucleotide sequence ID" value="NZ_CP108085.1"/>
</dbReference>
<feature type="transmembrane region" description="Helical" evidence="2">
    <location>
        <begin position="155"/>
        <end position="176"/>
    </location>
</feature>
<feature type="transmembrane region" description="Helical" evidence="2">
    <location>
        <begin position="91"/>
        <end position="109"/>
    </location>
</feature>
<evidence type="ECO:0000256" key="1">
    <source>
        <dbReference type="SAM" id="MobiDB-lite"/>
    </source>
</evidence>
<feature type="transmembrane region" description="Helical" evidence="2">
    <location>
        <begin position="6"/>
        <end position="23"/>
    </location>
</feature>
<name>A0ABZ1SMX3_9ACTN</name>
<feature type="region of interest" description="Disordered" evidence="1">
    <location>
        <begin position="184"/>
        <end position="213"/>
    </location>
</feature>
<feature type="transmembrane region" description="Helical" evidence="2">
    <location>
        <begin position="121"/>
        <end position="143"/>
    </location>
</feature>
<accession>A0ABZ1SMX3</accession>
<feature type="transmembrane region" description="Helical" evidence="2">
    <location>
        <begin position="30"/>
        <end position="53"/>
    </location>
</feature>
<keyword evidence="5" id="KW-1185">Reference proteome</keyword>
<protein>
    <submittedName>
        <fullName evidence="4">VanZ family protein</fullName>
    </submittedName>
</protein>
<dbReference type="PANTHER" id="PTHR36834:SF1">
    <property type="entry name" value="INTEGRAL MEMBRANE PROTEIN"/>
    <property type="match status" value="1"/>
</dbReference>
<dbReference type="InterPro" id="IPR053150">
    <property type="entry name" value="Teicoplanin_resist-assoc"/>
</dbReference>
<dbReference type="Proteomes" id="UP001432011">
    <property type="component" value="Chromosome"/>
</dbReference>
<proteinExistence type="predicted"/>
<dbReference type="Pfam" id="PF04892">
    <property type="entry name" value="VanZ"/>
    <property type="match status" value="1"/>
</dbReference>
<keyword evidence="2" id="KW-0472">Membrane</keyword>
<organism evidence="4 5">
    <name type="scientific">Microbispora hainanensis</name>
    <dbReference type="NCBI Taxonomy" id="568844"/>
    <lineage>
        <taxon>Bacteria</taxon>
        <taxon>Bacillati</taxon>
        <taxon>Actinomycetota</taxon>
        <taxon>Actinomycetes</taxon>
        <taxon>Streptosporangiales</taxon>
        <taxon>Streptosporangiaceae</taxon>
        <taxon>Microbispora</taxon>
    </lineage>
</organism>
<sequence>MLRGTVLLFAIPILVVFLVVWNAKIHPSKLRLLGAIALVGYSLLALNVTLFPLPFQPALLHDLRLSDSPQNNLIPIQGLIQLIGRESSEVAARQIVGNVLLLLPLGYLVPTVWKVRSIRRLMLIALIVSLGIELTQFAVSRAIGYTYKIFDIDDILLNTLGGIIGYGAYLALIPVVRSSGMGDVEDSGLSKGHRASTSPSSSGSTQPNAKIIK</sequence>
<gene>
    <name evidence="4" type="ORF">OG913_29760</name>
</gene>
<keyword evidence="2" id="KW-1133">Transmembrane helix</keyword>